<evidence type="ECO:0000313" key="4">
    <source>
        <dbReference type="Proteomes" id="UP001200247"/>
    </source>
</evidence>
<organism evidence="1 3">
    <name type="scientific">Laribacter hongkongensis</name>
    <dbReference type="NCBI Taxonomy" id="168471"/>
    <lineage>
        <taxon>Bacteria</taxon>
        <taxon>Pseudomonadati</taxon>
        <taxon>Pseudomonadota</taxon>
        <taxon>Betaproteobacteria</taxon>
        <taxon>Neisseriales</taxon>
        <taxon>Aquaspirillaceae</taxon>
        <taxon>Laribacter</taxon>
    </lineage>
</organism>
<reference evidence="1" key="3">
    <citation type="submission" date="2017-06" db="EMBL/GenBank/DDBJ databases">
        <authorList>
            <person name="Kim H.J."/>
            <person name="Triplett B.A."/>
        </authorList>
    </citation>
    <scope>NUCLEOTIDE SEQUENCE</scope>
    <source>
        <strain evidence="1">HLGZ1</strain>
    </source>
</reference>
<gene>
    <name evidence="2" type="ORF">LH440_04060</name>
    <name evidence="1" type="ORF">LHGZ1_2064</name>
</gene>
<reference evidence="3" key="2">
    <citation type="submission" date="2017-06" db="EMBL/GenBank/DDBJ databases">
        <title>Whole genome sequence of Laribacter hongkongensis LHGZ1.</title>
        <authorList>
            <person name="Chen D."/>
            <person name="Wu H."/>
            <person name="Chen J."/>
        </authorList>
    </citation>
    <scope>NUCLEOTIDE SEQUENCE [LARGE SCALE GENOMIC DNA]</scope>
    <source>
        <strain evidence="3">LHGZ1</strain>
    </source>
</reference>
<dbReference type="EMBL" id="CP022115">
    <property type="protein sequence ID" value="ASJ24895.1"/>
    <property type="molecule type" value="Genomic_DNA"/>
</dbReference>
<evidence type="ECO:0000313" key="1">
    <source>
        <dbReference type="EMBL" id="ASJ24895.1"/>
    </source>
</evidence>
<dbReference type="Proteomes" id="UP000197424">
    <property type="component" value="Chromosome"/>
</dbReference>
<reference evidence="2 4" key="4">
    <citation type="submission" date="2021-10" db="EMBL/GenBank/DDBJ databases">
        <title>Whole-genome sequencing analysis of Laribacter hongkongensis: virulence gene profiles, carbohydrate-active enzyme prediction, and antimicrobial resistance characterization.</title>
        <authorList>
            <person name="Yuan P."/>
            <person name="Zhan Y."/>
            <person name="Chen D."/>
        </authorList>
    </citation>
    <scope>NUCLEOTIDE SEQUENCE [LARGE SCALE GENOMIC DNA]</scope>
    <source>
        <strain evidence="2 4">W67</strain>
    </source>
</reference>
<reference evidence="1" key="1">
    <citation type="journal article" date="2017" name="J. Antimicrob. Chemother.">
        <title>Emergence and genomic analysis of MDR Laribacter hongkongensis strain HLGZ1 from Guangzhou, China.</title>
        <authorList>
            <person name="Wu H.K."/>
            <person name="Chen J.H."/>
            <person name="Yang L."/>
            <person name="Li A.R."/>
            <person name="Su D.H."/>
            <person name="Lin Y.P."/>
            <person name="Chen D.Q."/>
        </authorList>
    </citation>
    <scope>NUCLEOTIDE SEQUENCE</scope>
    <source>
        <strain evidence="1">HLGZ1</strain>
    </source>
</reference>
<name>A0A248LK24_9NEIS</name>
<evidence type="ECO:0000313" key="3">
    <source>
        <dbReference type="Proteomes" id="UP000197424"/>
    </source>
</evidence>
<sequence>MPIESCAVPFIEASKLTAMAATLLASSGCRILDIDLQADEPILRVRFCDSSEPVRPFQFPGCRIIWENVI</sequence>
<dbReference type="RefSeq" id="WP_012697445.1">
    <property type="nucleotide sequence ID" value="NZ_CP022115.1"/>
</dbReference>
<protein>
    <submittedName>
        <fullName evidence="1">Uncharacterized protein</fullName>
    </submittedName>
</protein>
<dbReference type="EMBL" id="JAJAXM010000005">
    <property type="protein sequence ID" value="MCG9025083.1"/>
    <property type="molecule type" value="Genomic_DNA"/>
</dbReference>
<dbReference type="GeneID" id="75108664"/>
<dbReference type="AlphaFoldDB" id="A0A248LK24"/>
<evidence type="ECO:0000313" key="2">
    <source>
        <dbReference type="EMBL" id="MCG9025083.1"/>
    </source>
</evidence>
<dbReference type="Proteomes" id="UP001200247">
    <property type="component" value="Unassembled WGS sequence"/>
</dbReference>
<proteinExistence type="predicted"/>
<accession>A0A248LK24</accession>